<sequence length="255" mass="29433">KVLDLALTFPGEITDWLVKQNHGFTRDSEAEVWKLFRELWSKAIFKGRGKNRVKIQPSLEELLLDGRPGKLGCHVNLHIWSTKEPQRPHWHFHVLAVNQSYTDGKFIEIGHYLETERLEEFKRLWKARLIQFADKHGIGVPSLKGKALPVVYFQYIEGSNRAKIVHKWQYVNRSAVEDFALYSNDNPGCANPPDWLVEYDNRARAFGWFREIRGILGKEAYEALNEDKQVKTCPVCGDRMQPLGILTNAEVSSMA</sequence>
<name>X1JRD7_9ZZZZ</name>
<feature type="non-terminal residue" evidence="1">
    <location>
        <position position="255"/>
    </location>
</feature>
<protein>
    <recommendedName>
        <fullName evidence="2">Replication protein</fullName>
    </recommendedName>
</protein>
<dbReference type="EMBL" id="BARU01035203">
    <property type="protein sequence ID" value="GAH72368.1"/>
    <property type="molecule type" value="Genomic_DNA"/>
</dbReference>
<evidence type="ECO:0000313" key="1">
    <source>
        <dbReference type="EMBL" id="GAH72368.1"/>
    </source>
</evidence>
<dbReference type="AlphaFoldDB" id="X1JRD7"/>
<feature type="non-terminal residue" evidence="1">
    <location>
        <position position="1"/>
    </location>
</feature>
<gene>
    <name evidence="1" type="ORF">S03H2_55142</name>
</gene>
<organism evidence="1">
    <name type="scientific">marine sediment metagenome</name>
    <dbReference type="NCBI Taxonomy" id="412755"/>
    <lineage>
        <taxon>unclassified sequences</taxon>
        <taxon>metagenomes</taxon>
        <taxon>ecological metagenomes</taxon>
    </lineage>
</organism>
<accession>X1JRD7</accession>
<reference evidence="1" key="1">
    <citation type="journal article" date="2014" name="Front. Microbiol.">
        <title>High frequency of phylogenetically diverse reductive dehalogenase-homologous genes in deep subseafloor sedimentary metagenomes.</title>
        <authorList>
            <person name="Kawai M."/>
            <person name="Futagami T."/>
            <person name="Toyoda A."/>
            <person name="Takaki Y."/>
            <person name="Nishi S."/>
            <person name="Hori S."/>
            <person name="Arai W."/>
            <person name="Tsubouchi T."/>
            <person name="Morono Y."/>
            <person name="Uchiyama I."/>
            <person name="Ito T."/>
            <person name="Fujiyama A."/>
            <person name="Inagaki F."/>
            <person name="Takami H."/>
        </authorList>
    </citation>
    <scope>NUCLEOTIDE SEQUENCE</scope>
    <source>
        <strain evidence="1">Expedition CK06-06</strain>
    </source>
</reference>
<evidence type="ECO:0008006" key="2">
    <source>
        <dbReference type="Google" id="ProtNLM"/>
    </source>
</evidence>
<proteinExistence type="predicted"/>
<comment type="caution">
    <text evidence="1">The sequence shown here is derived from an EMBL/GenBank/DDBJ whole genome shotgun (WGS) entry which is preliminary data.</text>
</comment>